<gene>
    <name evidence="1" type="ORF">F3087_01030</name>
</gene>
<comment type="caution">
    <text evidence="1">The sequence shown here is derived from an EMBL/GenBank/DDBJ whole genome shotgun (WGS) entry which is preliminary data.</text>
</comment>
<keyword evidence="2" id="KW-1185">Reference proteome</keyword>
<accession>A0A5N0EKL0</accession>
<dbReference type="AlphaFoldDB" id="A0A5N0EKL0"/>
<dbReference type="OrthoDB" id="5144858at2"/>
<sequence>MTAEREAPNGPGSKIRLHMSVDARIEDVDQLIGAAIESIKSTDFSDHAEQQTYLELVKSDPGAALVWLAVPDTIFGVPGVSIDSASWWQDRELEVMPSPDFEHLFPPCDCESDWDPASAVDYNDDDDTPPCEECGGWSLTPNTVACIHAGLDLILDMLRDDLEQLGDEPITNETRWKVLGFDRLPRTSWGMDRHWRERFIQACLDLQTDLAAGRRPEPRCNAEEIALHLAIEDAQVVEESGFASSYKVRRDDYEWYMCSSSLFQDHDVLMIDSIYTPGIDDPDDLANKFGGVGDLSPGNWFTWFNNVEPRSPKRLLSSRIGEPSGLE</sequence>
<protein>
    <submittedName>
        <fullName evidence="1">Uncharacterized protein</fullName>
    </submittedName>
</protein>
<dbReference type="RefSeq" id="WP_150399853.1">
    <property type="nucleotide sequence ID" value="NZ_VXLC01000001.1"/>
</dbReference>
<evidence type="ECO:0000313" key="2">
    <source>
        <dbReference type="Proteomes" id="UP000323876"/>
    </source>
</evidence>
<organism evidence="1 2">
    <name type="scientific">Nocardia colli</name>
    <dbReference type="NCBI Taxonomy" id="2545717"/>
    <lineage>
        <taxon>Bacteria</taxon>
        <taxon>Bacillati</taxon>
        <taxon>Actinomycetota</taxon>
        <taxon>Actinomycetes</taxon>
        <taxon>Mycobacteriales</taxon>
        <taxon>Nocardiaceae</taxon>
        <taxon>Nocardia</taxon>
    </lineage>
</organism>
<evidence type="ECO:0000313" key="1">
    <source>
        <dbReference type="EMBL" id="KAA8889938.1"/>
    </source>
</evidence>
<dbReference type="EMBL" id="VXLC01000001">
    <property type="protein sequence ID" value="KAA8889938.1"/>
    <property type="molecule type" value="Genomic_DNA"/>
</dbReference>
<proteinExistence type="predicted"/>
<name>A0A5N0EKL0_9NOCA</name>
<dbReference type="Proteomes" id="UP000323876">
    <property type="component" value="Unassembled WGS sequence"/>
</dbReference>
<reference evidence="1 2" key="1">
    <citation type="submission" date="2019-09" db="EMBL/GenBank/DDBJ databases">
        <authorList>
            <person name="Wang X."/>
        </authorList>
    </citation>
    <scope>NUCLEOTIDE SEQUENCE [LARGE SCALE GENOMIC DNA]</scope>
    <source>
        <strain evidence="1 2">CICC 11023</strain>
    </source>
</reference>